<keyword evidence="3" id="KW-1185">Reference proteome</keyword>
<accession>B6GCF2</accession>
<gene>
    <name evidence="2" type="ORF">COLSTE_01775</name>
</gene>
<evidence type="ECO:0000256" key="1">
    <source>
        <dbReference type="SAM" id="MobiDB-lite"/>
    </source>
</evidence>
<protein>
    <submittedName>
        <fullName evidence="2">Uncharacterized protein</fullName>
    </submittedName>
</protein>
<comment type="caution">
    <text evidence="2">The sequence shown here is derived from an EMBL/GenBank/DDBJ whole genome shotgun (WGS) entry which is preliminary data.</text>
</comment>
<evidence type="ECO:0000313" key="2">
    <source>
        <dbReference type="EMBL" id="EEA90042.1"/>
    </source>
</evidence>
<sequence>MSSSSPQDGVYRRMRVPHEPKASIPANRRSPSQRLAIYVECEFRTSRRPRWGLRASRIVRAGDVYGETPRRSCYSSSAA</sequence>
<evidence type="ECO:0000313" key="3">
    <source>
        <dbReference type="Proteomes" id="UP000003560"/>
    </source>
</evidence>
<reference evidence="2 3" key="2">
    <citation type="submission" date="2008-10" db="EMBL/GenBank/DDBJ databases">
        <authorList>
            <person name="Fulton L."/>
            <person name="Clifton S."/>
            <person name="Fulton B."/>
            <person name="Xu J."/>
            <person name="Minx P."/>
            <person name="Pepin K.H."/>
            <person name="Johnson M."/>
            <person name="Thiruvilangam P."/>
            <person name="Bhonagiri V."/>
            <person name="Nash W.E."/>
            <person name="Mardis E.R."/>
            <person name="Wilson R.K."/>
        </authorList>
    </citation>
    <scope>NUCLEOTIDE SEQUENCE [LARGE SCALE GENOMIC DNA]</scope>
    <source>
        <strain evidence="2 3">DSM 13279</strain>
    </source>
</reference>
<dbReference type="AlphaFoldDB" id="B6GCF2"/>
<dbReference type="HOGENOM" id="CLU_2600010_0_0_11"/>
<name>B6GCF2_9ACTN</name>
<dbReference type="EMBL" id="ABXJ01000104">
    <property type="protein sequence ID" value="EEA90042.1"/>
    <property type="molecule type" value="Genomic_DNA"/>
</dbReference>
<reference evidence="2 3" key="1">
    <citation type="submission" date="2008-10" db="EMBL/GenBank/DDBJ databases">
        <title>Draft genome sequence of Collinsella stercoris (DSM 13279).</title>
        <authorList>
            <person name="Sudarsanam P."/>
            <person name="Ley R."/>
            <person name="Guruge J."/>
            <person name="Turnbaugh P.J."/>
            <person name="Mahowald M."/>
            <person name="Liep D."/>
            <person name="Gordon J."/>
        </authorList>
    </citation>
    <scope>NUCLEOTIDE SEQUENCE [LARGE SCALE GENOMIC DNA]</scope>
    <source>
        <strain evidence="2 3">DSM 13279</strain>
    </source>
</reference>
<proteinExistence type="predicted"/>
<dbReference type="Proteomes" id="UP000003560">
    <property type="component" value="Unassembled WGS sequence"/>
</dbReference>
<feature type="region of interest" description="Disordered" evidence="1">
    <location>
        <begin position="1"/>
        <end position="29"/>
    </location>
</feature>
<organism evidence="2 3">
    <name type="scientific">Collinsella stercoris DSM 13279</name>
    <dbReference type="NCBI Taxonomy" id="445975"/>
    <lineage>
        <taxon>Bacteria</taxon>
        <taxon>Bacillati</taxon>
        <taxon>Actinomycetota</taxon>
        <taxon>Coriobacteriia</taxon>
        <taxon>Coriobacteriales</taxon>
        <taxon>Coriobacteriaceae</taxon>
        <taxon>Collinsella</taxon>
    </lineage>
</organism>